<keyword evidence="3" id="KW-1185">Reference proteome</keyword>
<gene>
    <name evidence="2" type="ORF">JM93_01271</name>
</gene>
<keyword evidence="1" id="KW-0732">Signal</keyword>
<feature type="chain" id="PRO_5021840499" description="YXWGXW repeat-containing protein" evidence="1">
    <location>
        <begin position="25"/>
        <end position="194"/>
    </location>
</feature>
<feature type="signal peptide" evidence="1">
    <location>
        <begin position="1"/>
        <end position="24"/>
    </location>
</feature>
<sequence length="194" mass="21997">MRRTAMIASLAMSFLYVSPQLASAGGYKSSCYEQAVIPATYRTVAEKVLVQPASQRVVRQPAVYGYRTKRVVVQPERVSYRAIAPVYQTRHQRVLVQPASTGWEYQYRHGKKVLCKVTHPAVYKTVAQTVLVKPGGKVAVRHPAIYGTVQEKYILQHASKRVVHQPAVYRTVHRKVKVSNQQVVWRPVSSKCRH</sequence>
<dbReference type="Proteomes" id="UP000320593">
    <property type="component" value="Unassembled WGS sequence"/>
</dbReference>
<protein>
    <recommendedName>
        <fullName evidence="4">YXWGXW repeat-containing protein</fullName>
    </recommendedName>
</protein>
<accession>A0A562T9H0</accession>
<organism evidence="2 3">
    <name type="scientific">Roseibium hamelinense</name>
    <dbReference type="NCBI Taxonomy" id="150831"/>
    <lineage>
        <taxon>Bacteria</taxon>
        <taxon>Pseudomonadati</taxon>
        <taxon>Pseudomonadota</taxon>
        <taxon>Alphaproteobacteria</taxon>
        <taxon>Hyphomicrobiales</taxon>
        <taxon>Stappiaceae</taxon>
        <taxon>Roseibium</taxon>
    </lineage>
</organism>
<name>A0A562T9H0_9HYPH</name>
<dbReference type="AlphaFoldDB" id="A0A562T9H0"/>
<comment type="caution">
    <text evidence="2">The sequence shown here is derived from an EMBL/GenBank/DDBJ whole genome shotgun (WGS) entry which is preliminary data.</text>
</comment>
<evidence type="ECO:0000313" key="2">
    <source>
        <dbReference type="EMBL" id="TWI90291.1"/>
    </source>
</evidence>
<evidence type="ECO:0000313" key="3">
    <source>
        <dbReference type="Proteomes" id="UP000320593"/>
    </source>
</evidence>
<reference evidence="2 3" key="1">
    <citation type="submission" date="2019-07" db="EMBL/GenBank/DDBJ databases">
        <title>Genomic Encyclopedia of Archaeal and Bacterial Type Strains, Phase II (KMG-II): from individual species to whole genera.</title>
        <authorList>
            <person name="Goeker M."/>
        </authorList>
    </citation>
    <scope>NUCLEOTIDE SEQUENCE [LARGE SCALE GENOMIC DNA]</scope>
    <source>
        <strain evidence="2 3">ATCC BAA-252</strain>
    </source>
</reference>
<dbReference type="EMBL" id="VLLF01000002">
    <property type="protein sequence ID" value="TWI90291.1"/>
    <property type="molecule type" value="Genomic_DNA"/>
</dbReference>
<evidence type="ECO:0008006" key="4">
    <source>
        <dbReference type="Google" id="ProtNLM"/>
    </source>
</evidence>
<dbReference type="RefSeq" id="WP_208994972.1">
    <property type="nucleotide sequence ID" value="NZ_SMLY01000085.1"/>
</dbReference>
<evidence type="ECO:0000256" key="1">
    <source>
        <dbReference type="SAM" id="SignalP"/>
    </source>
</evidence>
<proteinExistence type="predicted"/>